<evidence type="ECO:0000313" key="3">
    <source>
        <dbReference type="Proteomes" id="UP000634136"/>
    </source>
</evidence>
<evidence type="ECO:0000313" key="2">
    <source>
        <dbReference type="EMBL" id="KAF7801102.1"/>
    </source>
</evidence>
<organism evidence="2 3">
    <name type="scientific">Senna tora</name>
    <dbReference type="NCBI Taxonomy" id="362788"/>
    <lineage>
        <taxon>Eukaryota</taxon>
        <taxon>Viridiplantae</taxon>
        <taxon>Streptophyta</taxon>
        <taxon>Embryophyta</taxon>
        <taxon>Tracheophyta</taxon>
        <taxon>Spermatophyta</taxon>
        <taxon>Magnoliopsida</taxon>
        <taxon>eudicotyledons</taxon>
        <taxon>Gunneridae</taxon>
        <taxon>Pentapetalae</taxon>
        <taxon>rosids</taxon>
        <taxon>fabids</taxon>
        <taxon>Fabales</taxon>
        <taxon>Fabaceae</taxon>
        <taxon>Caesalpinioideae</taxon>
        <taxon>Cassia clade</taxon>
        <taxon>Senna</taxon>
    </lineage>
</organism>
<dbReference type="EMBL" id="JAAIUW010000028">
    <property type="protein sequence ID" value="KAF7801102.1"/>
    <property type="molecule type" value="Genomic_DNA"/>
</dbReference>
<reference evidence="2" key="1">
    <citation type="submission" date="2020-09" db="EMBL/GenBank/DDBJ databases">
        <title>Genome-Enabled Discovery of Anthraquinone Biosynthesis in Senna tora.</title>
        <authorList>
            <person name="Kang S.-H."/>
            <person name="Pandey R.P."/>
            <person name="Lee C.-M."/>
            <person name="Sim J.-S."/>
            <person name="Jeong J.-T."/>
            <person name="Choi B.-S."/>
            <person name="Jung M."/>
            <person name="Ginzburg D."/>
            <person name="Zhao K."/>
            <person name="Won S.Y."/>
            <person name="Oh T.-J."/>
            <person name="Yu Y."/>
            <person name="Kim N.-H."/>
            <person name="Lee O.R."/>
            <person name="Lee T.-H."/>
            <person name="Bashyal P."/>
            <person name="Kim T.-S."/>
            <person name="Lee W.-H."/>
            <person name="Kawkins C."/>
            <person name="Kim C.-K."/>
            <person name="Kim J.S."/>
            <person name="Ahn B.O."/>
            <person name="Rhee S.Y."/>
            <person name="Sohng J.K."/>
        </authorList>
    </citation>
    <scope>NUCLEOTIDE SEQUENCE</scope>
    <source>
        <tissue evidence="2">Leaf</tissue>
    </source>
</reference>
<gene>
    <name evidence="2" type="ORF">G2W53_045181</name>
</gene>
<protein>
    <submittedName>
        <fullName evidence="2">Uncharacterized protein</fullName>
    </submittedName>
</protein>
<proteinExistence type="predicted"/>
<name>A0A834SD85_9FABA</name>
<dbReference type="Proteomes" id="UP000634136">
    <property type="component" value="Unassembled WGS sequence"/>
</dbReference>
<comment type="caution">
    <text evidence="2">The sequence shown here is derived from an EMBL/GenBank/DDBJ whole genome shotgun (WGS) entry which is preliminary data.</text>
</comment>
<accession>A0A834SD85</accession>
<evidence type="ECO:0000256" key="1">
    <source>
        <dbReference type="SAM" id="MobiDB-lite"/>
    </source>
</evidence>
<sequence length="2791" mass="311630">MLQLESSRHGRNMDHVLTYSGRQIAVGSQKPSRITRQKICCASESNTSVRVVFANRSGFEAPIGVVLAWEERGLRLNIFRTKNRGWVSETFTNYEAKDLLRKSADHVLTYSGRQIAVGISETFTNYEAKDLLRKNLHELRGKRLVAQVSQTRRFALYSRTGSGFDAPIGVVLAWEERGSCLNIFRTTNRGRVSETFTNYEAKDLLRKQKTCCATESNTPFRVVFANGSGLDAPIGVVSAREERGSCLNIFRRTNRGRISETFTNYEAKDLLRKKLDEVQGKRLVAQVSQTRRFALYSRTGVVLMLQLESSWHGRSVDHGSTYSGRQIAVGSQKPSRITRQKTCCASESTRRFALYSRTGVVLMLQLESSWHGRSVDHVLTYSGRQIAVGLRNLHELRGKRLVAHRLAWEERGSCLNIFRTRNCGRIPETFTNFEAKDLLRKCLHELRGKRLVAQVSQTRRFALYSRTGSGFDAPIGVVLAWEERGSCLNIFRTTNRGRVSETFTNYEAKDLLRNRLGMGGAWIMGQHIPDDKSRSGSQKPSRITRQKTCCASESNTSVRVVFANGVVLMLRLESSWHGRSVDHVSTYSERQIALGSQKPSRITRQKTRCAGDSNTSVRVVFANRSAFDAPIAVVLAWEEGGSCLTIFRTTNHGRISRTFTNYEAKDSLRKSVDHVLTYSGRQIAVGSQKPSQITKQKTRCASESNTLVRVVLAYQSGFDAPIGVVLTWEEPGSSLNIFPTTNGGQISENFTNYEAKESLRNCVKHVVKHVGSRCIRERSGFDAPIGVVLAREERGSCLNILRMTNRDRISETFTNYEAKGLLASESNTSVRVVFANRSCFDAPIGVASAWEERGSYLNIFRTTIAVESRKPSRITRQKTCCASESNTSVRVVFANESGFDAPIGVVSAWEERGSCLNIFRMKNRGRVSETFTNYAAKDLLRNGFDAPIGVVLAWEECGSCLNTPDEKSRSDLRCLQELRGKRLVAQSSWRGRRVGPVLTYLGGKIASDLRNIHELRGKRFDAQVCHTRRFALYSRTGVVLMLRLESSWRGRSVDHVLTYSGRQIAVGISETFTNYEAKDLLRKSVDHVSTYSGQQTAVLSQKPSPITRQKTCCASESTRRFALYLRTGVVLMLQLESSWHGRSVDQVLTYSGRQIAVGSQKPSRITRQKTCCANESNTLVRVVFANGSGFDAPIGVVLAWEERGSCLNIFRTTNRGRISETFTNYEAKDLLRKSVDHVLTYSGRQIAVGSQKPSRITRQKTCCASESNTSVRVVFANGSGFDAPIGVVLAWEERGSCLNIFRTTNRGRISETFTNYEAKDLLRKSVDHVLTYSGRQIAVGSQKPSRITRQKTCCASESNTSVRVVFANGSGFDAPIGVVLAWEERGSCLNIFRTTNRGRISETFTNYEAKELCASESNTSVGVVFANGSSFDAPIGVVLVRKERGSCLNIFRTTNRGGISENFTNYEAKDSLRKSVDHPLKYSGRQIAVGSQKPSRITKQKTRCASESNTSVRVVFGNESGFDAPIGVVLEWVEHGSCLDIFRTTNRCRISETFTNYEAKDLLRKRVKHVVRVVFANGSGFDAPIGVLLAWEGRGSCLSIFRTTNRGRISETFTNYEAKDLLRKQKTCCANESNTSVRVGFENRSGFDAPIGVVLHGRNVDHVLTYSGREITVGSQKPSRITRQKTCCASESNTSVRVVFANGSGFDAPIEVALAWEARGSCLNIFRTKNRGRISETFTELRGKRLVAQERGSSHNIFRTTNRSRISETFTNYEAKDLLRNESNTSVRVVFANRSGFDAPIGVVLAWEERGSCLNIFRTTNRGRISETFTNYEAKDLLRKSLLGVGGAWIMSQHIPDEKSRSGLGNLHELRGKRLVAQVSQTRRFALYLRTGVVLMLQLESSSYGKSVDQVSIYSGRQIAVGSRKPSRITGQKTCCASLSNASVRIVLANRSGFDAPIRVVLAWEERGSCLNKFRTTNRGRISETFTNYEAKDSFRKSVDHVLTFSGRQIAVGSQKASRITRQKTCCSSESNTSFRVVFANGSWFDAPIGVVLAWDKPSRITRQKTCCASESNTSVRVVFANGSSFDAPIGVVLAWEDRGSCLNIFRMTNRGRITETFTNYEAKTCCASESNTSVRVAFTKGSGFVAPIGAVLAWEERGSCLNIFQMTNRGRISETFTNYEAKDLLRKSVDHVLTYSGRQIAVGSQKPSRITRQKTCCASESNTSVPVVFLNGMIWMLRFGSSWHCRSVGHVLTYSGRKISSDLRNLHELRGKRLVAQVSQTRRFVLHSRTGVVMMLQLESSRHGRSVDLVLTYSGRQIAVGISETFTELRGKRLVAQERGSCLNIFRTTNRGRISETFTNYEAKDLLRKSVDHVLTYSGRQIAVGISETFTNYEAKDLLRKQTVVRSPDHSRITRQKTCCASESNTSVRVVFANGVVLMLRLESSWHGRSVDHVLTYSGRQIAVGISETFTNYEAKDLLRKSVDHVLTYSGRQIAVGSQKPSRITRQKTCCASESNTSVRVVFANGSGFDAPIGVVLAWEERGSCLNIFRTTNRGRVSETFTNYEAKDLLRKSVDHVLTYSGRQIAVGSQKPSRITRQKTCCASESNTSVRVVFANRSGFDAPIGVVLAWEERGSCLNIFRTTNRGRVSETFTNYEAKDLLRNRLGMGGAWILYQHIPNDKSRSDLRNLHELRGKDLLRNVDNALTYSGRQIAVGSRKPSRITRQKTCCASESNTSVRVVFANRSGFDAPIGVVLAWEERGSCLNIFRTTNRGRISETFTNYEAKDLLRK</sequence>
<feature type="region of interest" description="Disordered" evidence="1">
    <location>
        <begin position="527"/>
        <end position="547"/>
    </location>
</feature>
<feature type="compositionally biased region" description="Polar residues" evidence="1">
    <location>
        <begin position="535"/>
        <end position="547"/>
    </location>
</feature>
<keyword evidence="3" id="KW-1185">Reference proteome</keyword>